<organism evidence="2 3">
    <name type="scientific">Cetobacterium ceti</name>
    <dbReference type="NCBI Taxonomy" id="180163"/>
    <lineage>
        <taxon>Bacteria</taxon>
        <taxon>Fusobacteriati</taxon>
        <taxon>Fusobacteriota</taxon>
        <taxon>Fusobacteriia</taxon>
        <taxon>Fusobacteriales</taxon>
        <taxon>Fusobacteriaceae</taxon>
        <taxon>Cetobacterium</taxon>
    </lineage>
</organism>
<dbReference type="OrthoDB" id="200318at2"/>
<sequence>MKKSLLFFTFLFTAAFSFAKVECNLEVHKMMMENNQPKMMSVRMADPGDTLVYSLNVTNNESAAVTNLNPTLPVPNYTTLVPDLVTPNNFMVSTDNKDYKPYPILDREGKPIPNSEYRSVKWDLNNLNVKESQMFKIGVKVN</sequence>
<reference evidence="2 3" key="1">
    <citation type="submission" date="2017-02" db="EMBL/GenBank/DDBJ databases">
        <authorList>
            <person name="Peterson S.W."/>
        </authorList>
    </citation>
    <scope>NUCLEOTIDE SEQUENCE [LARGE SCALE GENOMIC DNA]</scope>
    <source>
        <strain evidence="2 3">ATCC 700028</strain>
    </source>
</reference>
<protein>
    <submittedName>
        <fullName evidence="2">Conserved repeat domain-containing protein</fullName>
    </submittedName>
</protein>
<feature type="signal peptide" evidence="1">
    <location>
        <begin position="1"/>
        <end position="19"/>
    </location>
</feature>
<keyword evidence="1" id="KW-0732">Signal</keyword>
<evidence type="ECO:0000313" key="3">
    <source>
        <dbReference type="Proteomes" id="UP000191153"/>
    </source>
</evidence>
<dbReference type="RefSeq" id="WP_078694758.1">
    <property type="nucleotide sequence ID" value="NZ_FUWX01000023.1"/>
</dbReference>
<dbReference type="Proteomes" id="UP000191153">
    <property type="component" value="Unassembled WGS sequence"/>
</dbReference>
<keyword evidence="3" id="KW-1185">Reference proteome</keyword>
<dbReference type="STRING" id="180163.SAMN02745174_02323"/>
<dbReference type="AlphaFoldDB" id="A0A1T4QGK9"/>
<evidence type="ECO:0000256" key="1">
    <source>
        <dbReference type="SAM" id="SignalP"/>
    </source>
</evidence>
<accession>A0A1T4QGK9</accession>
<name>A0A1T4QGK9_9FUSO</name>
<dbReference type="NCBIfam" id="TIGR01451">
    <property type="entry name" value="B_ant_repeat"/>
    <property type="match status" value="1"/>
</dbReference>
<gene>
    <name evidence="2" type="ORF">SAMN02745174_02323</name>
</gene>
<evidence type="ECO:0000313" key="2">
    <source>
        <dbReference type="EMBL" id="SKA02933.1"/>
    </source>
</evidence>
<dbReference type="EMBL" id="FUWX01000023">
    <property type="protein sequence ID" value="SKA02933.1"/>
    <property type="molecule type" value="Genomic_DNA"/>
</dbReference>
<proteinExistence type="predicted"/>
<dbReference type="InterPro" id="IPR047589">
    <property type="entry name" value="DUF11_rpt"/>
</dbReference>
<feature type="chain" id="PRO_5013386784" evidence="1">
    <location>
        <begin position="20"/>
        <end position="142"/>
    </location>
</feature>